<gene>
    <name evidence="4" type="ORF">E3T50_11030</name>
</gene>
<sequence length="395" mass="41927">MRILGHSPPRQVCDTTGDFSGAIMGFMSSPVSILLPSEVLLSGPAPRVLRLGLLAPLSGLLGVAGPSIINCAILAGEEICLATESVMELLLIDAGGMPDAVAREVDLLVGAGLVNGLVGTHTSNIRVAVEARVADRVPYVFTPPHEFSRARAGSVFLGSDPKEHLRQPIAWLARNRRVTRWALIGNDYVWPRQVHEAATSVLRELGQHVVLDRLVPMGHVNVAELVAATRRAGADAILISLVGRDGIEFHRGVTELDAGQSFVRLCTALDENCLVAVGGDSSGELYSAMPTFLQQADDRHLRLLSSYVARFGLTAPLPGSYAEGCYDGVHVLAALCMSGLLANKSAVDAAGQLFAEGAGSPAGRPKHEFDLTRRPMQLARANHTDLEIVGMPHGV</sequence>
<dbReference type="Gene3D" id="3.40.50.2300">
    <property type="match status" value="2"/>
</dbReference>
<dbReference type="AlphaFoldDB" id="A0A4R9AUI8"/>
<proteinExistence type="inferred from homology"/>
<dbReference type="InterPro" id="IPR028082">
    <property type="entry name" value="Peripla_BP_I"/>
</dbReference>
<name>A0A4R9AUI8_9MICO</name>
<accession>A0A4R9AUI8</accession>
<keyword evidence="5" id="KW-1185">Reference proteome</keyword>
<feature type="domain" description="Leucine-binding protein" evidence="3">
    <location>
        <begin position="50"/>
        <end position="339"/>
    </location>
</feature>
<dbReference type="SUPFAM" id="SSF53822">
    <property type="entry name" value="Periplasmic binding protein-like I"/>
    <property type="match status" value="1"/>
</dbReference>
<dbReference type="PANTHER" id="PTHR47628">
    <property type="match status" value="1"/>
</dbReference>
<dbReference type="PANTHER" id="PTHR47628:SF1">
    <property type="entry name" value="ALIPHATIC AMIDASE EXPRESSION-REGULATING PROTEIN"/>
    <property type="match status" value="1"/>
</dbReference>
<evidence type="ECO:0000256" key="2">
    <source>
        <dbReference type="ARBA" id="ARBA00022729"/>
    </source>
</evidence>
<protein>
    <submittedName>
        <fullName evidence="4">Acetamidase regulator</fullName>
    </submittedName>
</protein>
<dbReference type="Proteomes" id="UP000297983">
    <property type="component" value="Unassembled WGS sequence"/>
</dbReference>
<organism evidence="4 5">
    <name type="scientific">Cryobacterium gelidum</name>
    <dbReference type="NCBI Taxonomy" id="1259164"/>
    <lineage>
        <taxon>Bacteria</taxon>
        <taxon>Bacillati</taxon>
        <taxon>Actinomycetota</taxon>
        <taxon>Actinomycetes</taxon>
        <taxon>Micrococcales</taxon>
        <taxon>Microbacteriaceae</taxon>
        <taxon>Cryobacterium</taxon>
    </lineage>
</organism>
<dbReference type="InterPro" id="IPR028081">
    <property type="entry name" value="Leu-bd"/>
</dbReference>
<reference evidence="4 5" key="1">
    <citation type="submission" date="2019-03" db="EMBL/GenBank/DDBJ databases">
        <title>Genomics of glacier-inhabiting Cryobacterium strains.</title>
        <authorList>
            <person name="Liu Q."/>
            <person name="Xin Y.-H."/>
        </authorList>
    </citation>
    <scope>NUCLEOTIDE SEQUENCE [LARGE SCALE GENOMIC DNA]</scope>
    <source>
        <strain evidence="4 5">Hz16</strain>
    </source>
</reference>
<keyword evidence="2" id="KW-0732">Signal</keyword>
<comment type="caution">
    <text evidence="4">The sequence shown here is derived from an EMBL/GenBank/DDBJ whole genome shotgun (WGS) entry which is preliminary data.</text>
</comment>
<dbReference type="Pfam" id="PF13458">
    <property type="entry name" value="Peripla_BP_6"/>
    <property type="match status" value="1"/>
</dbReference>
<evidence type="ECO:0000259" key="3">
    <source>
        <dbReference type="Pfam" id="PF13458"/>
    </source>
</evidence>
<comment type="similarity">
    <text evidence="1">Belongs to the leucine-binding protein family.</text>
</comment>
<evidence type="ECO:0000256" key="1">
    <source>
        <dbReference type="ARBA" id="ARBA00010062"/>
    </source>
</evidence>
<dbReference type="EMBL" id="SOHL01000016">
    <property type="protein sequence ID" value="TFD70372.1"/>
    <property type="molecule type" value="Genomic_DNA"/>
</dbReference>
<evidence type="ECO:0000313" key="4">
    <source>
        <dbReference type="EMBL" id="TFD70372.1"/>
    </source>
</evidence>
<evidence type="ECO:0000313" key="5">
    <source>
        <dbReference type="Proteomes" id="UP000297983"/>
    </source>
</evidence>